<dbReference type="PANTHER" id="PTHR11070">
    <property type="entry name" value="UVRD / RECB / PCRA DNA HELICASE FAMILY MEMBER"/>
    <property type="match status" value="1"/>
</dbReference>
<comment type="catalytic activity">
    <reaction evidence="8">
        <text>ATP + H2O = ADP + phosphate + H(+)</text>
        <dbReference type="Rhea" id="RHEA:13065"/>
        <dbReference type="ChEBI" id="CHEBI:15377"/>
        <dbReference type="ChEBI" id="CHEBI:15378"/>
        <dbReference type="ChEBI" id="CHEBI:30616"/>
        <dbReference type="ChEBI" id="CHEBI:43474"/>
        <dbReference type="ChEBI" id="CHEBI:456216"/>
        <dbReference type="EC" id="5.6.2.4"/>
    </reaction>
</comment>
<dbReference type="PANTHER" id="PTHR11070:SF2">
    <property type="entry name" value="ATP-DEPENDENT DNA HELICASE SRS2"/>
    <property type="match status" value="1"/>
</dbReference>
<comment type="catalytic activity">
    <reaction evidence="6">
        <text>Couples ATP hydrolysis with the unwinding of duplex DNA by translocating in the 3'-5' direction.</text>
        <dbReference type="EC" id="5.6.2.4"/>
    </reaction>
</comment>
<evidence type="ECO:0000256" key="3">
    <source>
        <dbReference type="ARBA" id="ARBA00022806"/>
    </source>
</evidence>
<evidence type="ECO:0000313" key="13">
    <source>
        <dbReference type="Proteomes" id="UP001201161"/>
    </source>
</evidence>
<dbReference type="RefSeq" id="WP_236398385.1">
    <property type="nucleotide sequence ID" value="NZ_JAKJHZ010000003.1"/>
</dbReference>
<evidence type="ECO:0000256" key="1">
    <source>
        <dbReference type="ARBA" id="ARBA00022741"/>
    </source>
</evidence>
<evidence type="ECO:0000256" key="6">
    <source>
        <dbReference type="ARBA" id="ARBA00034617"/>
    </source>
</evidence>
<keyword evidence="5" id="KW-0413">Isomerase</keyword>
<dbReference type="EC" id="5.6.2.4" evidence="7"/>
<keyword evidence="2 9" id="KW-0378">Hydrolase</keyword>
<evidence type="ECO:0000256" key="4">
    <source>
        <dbReference type="ARBA" id="ARBA00022840"/>
    </source>
</evidence>
<dbReference type="Proteomes" id="UP001201161">
    <property type="component" value="Unassembled WGS sequence"/>
</dbReference>
<keyword evidence="1 9" id="KW-0547">Nucleotide-binding</keyword>
<dbReference type="PROSITE" id="PS51217">
    <property type="entry name" value="UVRD_HELICASE_CTER"/>
    <property type="match status" value="1"/>
</dbReference>
<proteinExistence type="predicted"/>
<feature type="domain" description="UvrD-like helicase C-terminal" evidence="11">
    <location>
        <begin position="695"/>
        <end position="970"/>
    </location>
</feature>
<keyword evidence="13" id="KW-1185">Reference proteome</keyword>
<dbReference type="InterPro" id="IPR014017">
    <property type="entry name" value="DNA_helicase_UvrD-like_C"/>
</dbReference>
<gene>
    <name evidence="12" type="ORF">L2K70_02265</name>
</gene>
<dbReference type="InterPro" id="IPR027417">
    <property type="entry name" value="P-loop_NTPase"/>
</dbReference>
<dbReference type="PROSITE" id="PS51198">
    <property type="entry name" value="UVRD_HELICASE_ATP_BIND"/>
    <property type="match status" value="1"/>
</dbReference>
<dbReference type="Gene3D" id="1.10.486.10">
    <property type="entry name" value="PCRA, domain 4"/>
    <property type="match status" value="1"/>
</dbReference>
<dbReference type="Pfam" id="PF13361">
    <property type="entry name" value="UvrD_C"/>
    <property type="match status" value="2"/>
</dbReference>
<name>A0ABS9H7I7_9ACTN</name>
<evidence type="ECO:0000256" key="2">
    <source>
        <dbReference type="ARBA" id="ARBA00022801"/>
    </source>
</evidence>
<comment type="caution">
    <text evidence="12">The sequence shown here is derived from an EMBL/GenBank/DDBJ whole genome shotgun (WGS) entry which is preliminary data.</text>
</comment>
<dbReference type="InterPro" id="IPR014016">
    <property type="entry name" value="UvrD-like_ATP-bd"/>
</dbReference>
<organism evidence="12 13">
    <name type="scientific">Nocardioides potassii</name>
    <dbReference type="NCBI Taxonomy" id="2911371"/>
    <lineage>
        <taxon>Bacteria</taxon>
        <taxon>Bacillati</taxon>
        <taxon>Actinomycetota</taxon>
        <taxon>Actinomycetes</taxon>
        <taxon>Propionibacteriales</taxon>
        <taxon>Nocardioidaceae</taxon>
        <taxon>Nocardioides</taxon>
    </lineage>
</organism>
<sequence length="1088" mass="120183">MLDEDALWRRCELAWGSWLEADGYAVTPLGEATGNTERSQAPLTRVAGEWLRSPDFSAIKAGATAFWEVKSRSRASVDSLTGESQHWIDRAVFSDYVRIYDVTGTPVWVVLYEAPTATTPGRWLQTDVGHLREVGSDEVRRGASGQEVAAWVWPVSAMQEIAGPPVEVIAGEEPILPEEGDGPPVKPADLYPIERTLRRKRAGVAEQPEVIVPPVAEAPLPHQWLEHEPALALDVLRRSLGVPHSPRYSVLRIGLDEVEVDDLLGLIAYGIRVFVVADRGLDSSLDAVRLQAYQDARLLEWSTVKDVDLPGTWIVDGDGIDDLPADVEGALLAADDAGGINYAQYRVVHAPPDEDVVVKAGAGTGKTETMSERIVYLLATGAGLSAGKGEEPRDLRADEIALITFTRESASEMRHRIARTLLLRQRLCQSCALPALAWMLQLARADITTIHSFAKRIIASGGGAVGLGPDTRVARRTLEVQDAVQRALSDQLVTLINQHHEKVPASYEWQRHVLAVWEALENNGVDLLGVAGASGVDDVDWGSSPDGAVGAAVVDLTRSVVVAAAASLSVTYVRDQTLPTNALVPAATVVLNADDQTQVRRYRHLFVDEFQDTDAAQMELVLDVRERLGARLFVVGDVKQGIYRFRGAEGNAFEELEDRYKSRDLAPARAYDLTRNFRSGEILLDSLHPWFMAWGHQDLLPYELGDRLRPRHRDRDTSRRATIEEIAAKDFAEEAAAMVARWQVLEPDDSIGILCRENWQAIAVQKAVRKLELPCELRVGGSFWTTPAVRELRVLLDAVADPDDAAALLELCETRWAAGILGDQAPAGLEEEWGRGLPVPAAWQTRFAELAKHGSFLRDDLRSLRDRLQLLGTALSTTPVLEWVVECVSVFAPEACSLPIDDDKTERPRYGRCLDHLLTLLDGQFQDGPLSLESLLTWIRLQIATNHREDEPDPQTEGTIVALTVHKAKGLEYDRVVVPSTDRIFGPPRSVETRTAVLRPKDEKVRLLWRWHLKGRTETDYSNVPLARQLADWGTDEVDTAREEARLLYVAMTRAKEELVLLVDHRATAAAGRPTRWSDLLLMGGGHG</sequence>
<protein>
    <recommendedName>
        <fullName evidence="7">DNA 3'-5' helicase</fullName>
        <ecNumber evidence="7">5.6.2.4</ecNumber>
    </recommendedName>
</protein>
<accession>A0ABS9H7I7</accession>
<evidence type="ECO:0000259" key="11">
    <source>
        <dbReference type="PROSITE" id="PS51217"/>
    </source>
</evidence>
<evidence type="ECO:0000256" key="7">
    <source>
        <dbReference type="ARBA" id="ARBA00034808"/>
    </source>
</evidence>
<dbReference type="InterPro" id="IPR000212">
    <property type="entry name" value="DNA_helicase_UvrD/REP"/>
</dbReference>
<feature type="domain" description="UvrD-like helicase ATP-binding" evidence="10">
    <location>
        <begin position="339"/>
        <end position="680"/>
    </location>
</feature>
<feature type="binding site" evidence="9">
    <location>
        <begin position="360"/>
        <end position="367"/>
    </location>
    <ligand>
        <name>ATP</name>
        <dbReference type="ChEBI" id="CHEBI:30616"/>
    </ligand>
</feature>
<dbReference type="SUPFAM" id="SSF52540">
    <property type="entry name" value="P-loop containing nucleoside triphosphate hydrolases"/>
    <property type="match status" value="1"/>
</dbReference>
<evidence type="ECO:0000256" key="8">
    <source>
        <dbReference type="ARBA" id="ARBA00048988"/>
    </source>
</evidence>
<evidence type="ECO:0000259" key="10">
    <source>
        <dbReference type="PROSITE" id="PS51198"/>
    </source>
</evidence>
<keyword evidence="4 9" id="KW-0067">ATP-binding</keyword>
<reference evidence="12 13" key="1">
    <citation type="submission" date="2022-01" db="EMBL/GenBank/DDBJ databases">
        <title>Nocardioides sp. nov., an actinomycete isolated from mining soil.</title>
        <authorList>
            <person name="Liu L."/>
        </authorList>
    </citation>
    <scope>NUCLEOTIDE SEQUENCE [LARGE SCALE GENOMIC DNA]</scope>
    <source>
        <strain evidence="12 13">KLBMP 9356</strain>
    </source>
</reference>
<keyword evidence="3 9" id="KW-0347">Helicase</keyword>
<evidence type="ECO:0000256" key="9">
    <source>
        <dbReference type="PROSITE-ProRule" id="PRU00560"/>
    </source>
</evidence>
<dbReference type="CDD" id="cd17932">
    <property type="entry name" value="DEXQc_UvrD"/>
    <property type="match status" value="1"/>
</dbReference>
<evidence type="ECO:0000313" key="12">
    <source>
        <dbReference type="EMBL" id="MCF6376419.1"/>
    </source>
</evidence>
<dbReference type="GO" id="GO:0004386">
    <property type="term" value="F:helicase activity"/>
    <property type="evidence" value="ECO:0007669"/>
    <property type="project" value="UniProtKB-KW"/>
</dbReference>
<dbReference type="Pfam" id="PF00580">
    <property type="entry name" value="UvrD-helicase"/>
    <property type="match status" value="1"/>
</dbReference>
<dbReference type="Gene3D" id="3.40.50.300">
    <property type="entry name" value="P-loop containing nucleotide triphosphate hydrolases"/>
    <property type="match status" value="3"/>
</dbReference>
<evidence type="ECO:0000256" key="5">
    <source>
        <dbReference type="ARBA" id="ARBA00023235"/>
    </source>
</evidence>
<dbReference type="EMBL" id="JAKJHZ010000003">
    <property type="protein sequence ID" value="MCF6376419.1"/>
    <property type="molecule type" value="Genomic_DNA"/>
</dbReference>